<feature type="non-terminal residue" evidence="1">
    <location>
        <position position="1"/>
    </location>
</feature>
<organism evidence="1 2">
    <name type="scientific">Ensete ventricosum</name>
    <name type="common">Abyssinian banana</name>
    <name type="synonym">Musa ensete</name>
    <dbReference type="NCBI Taxonomy" id="4639"/>
    <lineage>
        <taxon>Eukaryota</taxon>
        <taxon>Viridiplantae</taxon>
        <taxon>Streptophyta</taxon>
        <taxon>Embryophyta</taxon>
        <taxon>Tracheophyta</taxon>
        <taxon>Spermatophyta</taxon>
        <taxon>Magnoliopsida</taxon>
        <taxon>Liliopsida</taxon>
        <taxon>Zingiberales</taxon>
        <taxon>Musaceae</taxon>
        <taxon>Ensete</taxon>
    </lineage>
</organism>
<comment type="caution">
    <text evidence="1">The sequence shown here is derived from an EMBL/GenBank/DDBJ whole genome shotgun (WGS) entry which is preliminary data.</text>
</comment>
<gene>
    <name evidence="1" type="ORF">B296_00047520</name>
</gene>
<protein>
    <submittedName>
        <fullName evidence="1">Uncharacterized protein</fullName>
    </submittedName>
</protein>
<accession>A0A426YZ21</accession>
<evidence type="ECO:0000313" key="1">
    <source>
        <dbReference type="EMBL" id="RRT56987.1"/>
    </source>
</evidence>
<proteinExistence type="predicted"/>
<dbReference type="AlphaFoldDB" id="A0A426YZ21"/>
<sequence>AAINAILGRWGRTASAWNISGEPCTGTALDSGDIVNPNVNPGLKCVCSDDNATTCHITQL</sequence>
<dbReference type="Proteomes" id="UP000287651">
    <property type="component" value="Unassembled WGS sequence"/>
</dbReference>
<evidence type="ECO:0000313" key="2">
    <source>
        <dbReference type="Proteomes" id="UP000287651"/>
    </source>
</evidence>
<name>A0A426YZ21_ENSVE</name>
<reference evidence="1 2" key="1">
    <citation type="journal article" date="2014" name="Agronomy (Basel)">
        <title>A Draft Genome Sequence for Ensete ventricosum, the Drought-Tolerant Tree Against Hunger.</title>
        <authorList>
            <person name="Harrison J."/>
            <person name="Moore K.A."/>
            <person name="Paszkiewicz K."/>
            <person name="Jones T."/>
            <person name="Grant M."/>
            <person name="Ambacheew D."/>
            <person name="Muzemil S."/>
            <person name="Studholme D.J."/>
        </authorList>
    </citation>
    <scope>NUCLEOTIDE SEQUENCE [LARGE SCALE GENOMIC DNA]</scope>
</reference>
<dbReference type="EMBL" id="AMZH03009378">
    <property type="protein sequence ID" value="RRT56987.1"/>
    <property type="molecule type" value="Genomic_DNA"/>
</dbReference>